<dbReference type="SUPFAM" id="SSF51206">
    <property type="entry name" value="cAMP-binding domain-like"/>
    <property type="match status" value="1"/>
</dbReference>
<proteinExistence type="predicted"/>
<evidence type="ECO:0000256" key="9">
    <source>
        <dbReference type="PROSITE-ProRule" id="PRU00339"/>
    </source>
</evidence>
<evidence type="ECO:0000256" key="3">
    <source>
        <dbReference type="ARBA" id="ARBA00022692"/>
    </source>
</evidence>
<evidence type="ECO:0000313" key="12">
    <source>
        <dbReference type="EMBL" id="NKE69796.1"/>
    </source>
</evidence>
<dbReference type="InterPro" id="IPR011990">
    <property type="entry name" value="TPR-like_helical_dom_sf"/>
</dbReference>
<keyword evidence="4" id="KW-1133">Transmembrane helix</keyword>
<keyword evidence="9" id="KW-0802">TPR repeat</keyword>
<dbReference type="RefSeq" id="WP_168058080.1">
    <property type="nucleotide sequence ID" value="NZ_VTOW01000001.1"/>
</dbReference>
<keyword evidence="3" id="KW-0812">Transmembrane</keyword>
<dbReference type="AlphaFoldDB" id="A0A7X6DM72"/>
<evidence type="ECO:0000256" key="10">
    <source>
        <dbReference type="SAM" id="MobiDB-lite"/>
    </source>
</evidence>
<feature type="repeat" description="TPR" evidence="9">
    <location>
        <begin position="62"/>
        <end position="95"/>
    </location>
</feature>
<dbReference type="PANTHER" id="PTHR45638:SF11">
    <property type="entry name" value="CYCLIC NUCLEOTIDE-GATED CATION CHANNEL SUBUNIT A"/>
    <property type="match status" value="1"/>
</dbReference>
<evidence type="ECO:0000256" key="7">
    <source>
        <dbReference type="ARBA" id="ARBA00023286"/>
    </source>
</evidence>
<evidence type="ECO:0000256" key="1">
    <source>
        <dbReference type="ARBA" id="ARBA00004141"/>
    </source>
</evidence>
<dbReference type="InterPro" id="IPR018490">
    <property type="entry name" value="cNMP-bd_dom_sf"/>
</dbReference>
<evidence type="ECO:0000256" key="6">
    <source>
        <dbReference type="ARBA" id="ARBA00023136"/>
    </source>
</evidence>
<dbReference type="PROSITE" id="PS50042">
    <property type="entry name" value="CNMP_BINDING_3"/>
    <property type="match status" value="1"/>
</dbReference>
<dbReference type="InterPro" id="IPR018488">
    <property type="entry name" value="cNMP-bd_CS"/>
</dbReference>
<feature type="region of interest" description="Disordered" evidence="10">
    <location>
        <begin position="123"/>
        <end position="149"/>
    </location>
</feature>
<evidence type="ECO:0000259" key="11">
    <source>
        <dbReference type="PROSITE" id="PS50042"/>
    </source>
</evidence>
<keyword evidence="8" id="KW-0407">Ion channel</keyword>
<reference evidence="12 13" key="1">
    <citation type="journal article" date="2020" name="Nature">
        <title>Bacterial chemolithoautotrophy via manganese oxidation.</title>
        <authorList>
            <person name="Yu H."/>
            <person name="Leadbetter J.R."/>
        </authorList>
    </citation>
    <scope>NUCLEOTIDE SEQUENCE [LARGE SCALE GENOMIC DNA]</scope>
    <source>
        <strain evidence="12 13">Mn-1</strain>
    </source>
</reference>
<keyword evidence="6" id="KW-0472">Membrane</keyword>
<dbReference type="PROSITE" id="PS50005">
    <property type="entry name" value="TPR"/>
    <property type="match status" value="1"/>
</dbReference>
<dbReference type="Proteomes" id="UP000534783">
    <property type="component" value="Unassembled WGS sequence"/>
</dbReference>
<dbReference type="PANTHER" id="PTHR45638">
    <property type="entry name" value="CYCLIC NUCLEOTIDE-GATED CATION CHANNEL SUBUNIT A"/>
    <property type="match status" value="1"/>
</dbReference>
<sequence>MPAQKESRDALNEALHLCIKKSQWSEAIEILKKLMKLEPTNTMYLLRVGDYSAKIGAKKEAVTAYLSAGDTFSKNGFLVKAIAAYKMILHLEPDHPEARKRLQTVHSEARGQTDPMMILKTAPAAPSDSAAVEASPPESIPSQPKEAPPFEIERTSLSEEAEPSPEAAPSPVAKKFAGDAIPLFANLTPEEFASVIEGTTPRSYPPGAFIVREGETGNSIYIIVKGRAKAATKVGGQEIVLGFLNESDFFGEVAFLTGRPRTADVVTVHETDLLELPGESVSAILAQYPHIRSVLERLYIKRMQITIDAMKSAKGAL</sequence>
<evidence type="ECO:0000256" key="2">
    <source>
        <dbReference type="ARBA" id="ARBA00022448"/>
    </source>
</evidence>
<dbReference type="Pfam" id="PF00027">
    <property type="entry name" value="cNMP_binding"/>
    <property type="match status" value="1"/>
</dbReference>
<keyword evidence="5" id="KW-0406">Ion transport</keyword>
<dbReference type="SMART" id="SM00100">
    <property type="entry name" value="cNMP"/>
    <property type="match status" value="1"/>
</dbReference>
<dbReference type="EMBL" id="VTOW01000001">
    <property type="protein sequence ID" value="NKE69796.1"/>
    <property type="molecule type" value="Genomic_DNA"/>
</dbReference>
<dbReference type="PROSITE" id="PS00888">
    <property type="entry name" value="CNMP_BINDING_1"/>
    <property type="match status" value="1"/>
</dbReference>
<dbReference type="InterPro" id="IPR014710">
    <property type="entry name" value="RmlC-like_jellyroll"/>
</dbReference>
<evidence type="ECO:0000256" key="5">
    <source>
        <dbReference type="ARBA" id="ARBA00023065"/>
    </source>
</evidence>
<dbReference type="GO" id="GO:0016020">
    <property type="term" value="C:membrane"/>
    <property type="evidence" value="ECO:0007669"/>
    <property type="project" value="UniProtKB-SubCell"/>
</dbReference>
<name>A0A7X6DM72_9BACT</name>
<gene>
    <name evidence="12" type="ORF">MNODULE_03425</name>
</gene>
<organism evidence="12 13">
    <name type="scientific">Candidatus Manganitrophus noduliformans</name>
    <dbReference type="NCBI Taxonomy" id="2606439"/>
    <lineage>
        <taxon>Bacteria</taxon>
        <taxon>Pseudomonadati</taxon>
        <taxon>Nitrospirota</taxon>
        <taxon>Nitrospiria</taxon>
        <taxon>Candidatus Troglogloeales</taxon>
        <taxon>Candidatus Manganitrophaceae</taxon>
        <taxon>Candidatus Manganitrophus</taxon>
    </lineage>
</organism>
<dbReference type="SUPFAM" id="SSF48452">
    <property type="entry name" value="TPR-like"/>
    <property type="match status" value="1"/>
</dbReference>
<dbReference type="GO" id="GO:0005221">
    <property type="term" value="F:intracellularly cyclic nucleotide-activated monoatomic cation channel activity"/>
    <property type="evidence" value="ECO:0007669"/>
    <property type="project" value="InterPro"/>
</dbReference>
<dbReference type="CDD" id="cd00038">
    <property type="entry name" value="CAP_ED"/>
    <property type="match status" value="1"/>
</dbReference>
<protein>
    <submittedName>
        <fullName evidence="12">Cyclic nucleotide-binding domain-containing protein</fullName>
    </submittedName>
</protein>
<accession>A0A7X6DM72</accession>
<evidence type="ECO:0000256" key="4">
    <source>
        <dbReference type="ARBA" id="ARBA00022989"/>
    </source>
</evidence>
<keyword evidence="2" id="KW-0813">Transport</keyword>
<keyword evidence="13" id="KW-1185">Reference proteome</keyword>
<dbReference type="GO" id="GO:0044877">
    <property type="term" value="F:protein-containing complex binding"/>
    <property type="evidence" value="ECO:0007669"/>
    <property type="project" value="TreeGrafter"/>
</dbReference>
<dbReference type="InterPro" id="IPR019734">
    <property type="entry name" value="TPR_rpt"/>
</dbReference>
<feature type="domain" description="Cyclic nucleotide-binding" evidence="11">
    <location>
        <begin position="183"/>
        <end position="302"/>
    </location>
</feature>
<comment type="subcellular location">
    <subcellularLocation>
        <location evidence="1">Membrane</location>
        <topology evidence="1">Multi-pass membrane protein</topology>
    </subcellularLocation>
</comment>
<evidence type="ECO:0000256" key="8">
    <source>
        <dbReference type="ARBA" id="ARBA00023303"/>
    </source>
</evidence>
<keyword evidence="7" id="KW-1071">Ligand-gated ion channel</keyword>
<dbReference type="Gene3D" id="1.25.40.10">
    <property type="entry name" value="Tetratricopeptide repeat domain"/>
    <property type="match status" value="1"/>
</dbReference>
<dbReference type="InterPro" id="IPR050866">
    <property type="entry name" value="CNG_cation_channel"/>
</dbReference>
<comment type="caution">
    <text evidence="12">The sequence shown here is derived from an EMBL/GenBank/DDBJ whole genome shotgun (WGS) entry which is preliminary data.</text>
</comment>
<dbReference type="Gene3D" id="2.60.120.10">
    <property type="entry name" value="Jelly Rolls"/>
    <property type="match status" value="1"/>
</dbReference>
<dbReference type="InterPro" id="IPR000595">
    <property type="entry name" value="cNMP-bd_dom"/>
</dbReference>
<evidence type="ECO:0000313" key="13">
    <source>
        <dbReference type="Proteomes" id="UP000534783"/>
    </source>
</evidence>